<feature type="non-terminal residue" evidence="5">
    <location>
        <position position="1"/>
    </location>
</feature>
<accession>A0AA36CZ29</accession>
<feature type="compositionally biased region" description="Low complexity" evidence="3">
    <location>
        <begin position="42"/>
        <end position="77"/>
    </location>
</feature>
<dbReference type="Gene3D" id="2.10.25.10">
    <property type="entry name" value="Laminin"/>
    <property type="match status" value="2"/>
</dbReference>
<feature type="chain" id="PRO_5041261108" evidence="4">
    <location>
        <begin position="18"/>
        <end position="257"/>
    </location>
</feature>
<dbReference type="EMBL" id="CATQJA010002647">
    <property type="protein sequence ID" value="CAJ0576925.1"/>
    <property type="molecule type" value="Genomic_DNA"/>
</dbReference>
<organism evidence="5 6">
    <name type="scientific">Mesorhabditis spiculigera</name>
    <dbReference type="NCBI Taxonomy" id="96644"/>
    <lineage>
        <taxon>Eukaryota</taxon>
        <taxon>Metazoa</taxon>
        <taxon>Ecdysozoa</taxon>
        <taxon>Nematoda</taxon>
        <taxon>Chromadorea</taxon>
        <taxon>Rhabditida</taxon>
        <taxon>Rhabditina</taxon>
        <taxon>Rhabditomorpha</taxon>
        <taxon>Rhabditoidea</taxon>
        <taxon>Rhabditidae</taxon>
        <taxon>Mesorhabditinae</taxon>
        <taxon>Mesorhabditis</taxon>
    </lineage>
</organism>
<evidence type="ECO:0000313" key="6">
    <source>
        <dbReference type="Proteomes" id="UP001177023"/>
    </source>
</evidence>
<dbReference type="GO" id="GO:0004867">
    <property type="term" value="F:serine-type endopeptidase inhibitor activity"/>
    <property type="evidence" value="ECO:0007669"/>
    <property type="project" value="UniProtKB-KW"/>
</dbReference>
<feature type="region of interest" description="Disordered" evidence="3">
    <location>
        <begin position="25"/>
        <end position="77"/>
    </location>
</feature>
<proteinExistence type="predicted"/>
<keyword evidence="4" id="KW-0732">Signal</keyword>
<dbReference type="PANTHER" id="PTHR23259">
    <property type="entry name" value="RIDDLE"/>
    <property type="match status" value="1"/>
</dbReference>
<dbReference type="SUPFAM" id="SSF57567">
    <property type="entry name" value="Serine protease inhibitors"/>
    <property type="match status" value="2"/>
</dbReference>
<feature type="signal peptide" evidence="4">
    <location>
        <begin position="1"/>
        <end position="17"/>
    </location>
</feature>
<evidence type="ECO:0000256" key="1">
    <source>
        <dbReference type="ARBA" id="ARBA00022900"/>
    </source>
</evidence>
<dbReference type="CDD" id="cd19941">
    <property type="entry name" value="TIL"/>
    <property type="match status" value="1"/>
</dbReference>
<keyword evidence="1" id="KW-0646">Protease inhibitor</keyword>
<name>A0AA36CZ29_9BILA</name>
<dbReference type="InterPro" id="IPR036084">
    <property type="entry name" value="Ser_inhib-like_sf"/>
</dbReference>
<keyword evidence="2" id="KW-1015">Disulfide bond</keyword>
<sequence length="257" mass="25795">MTTKFVLCIALFGLAAAESGNQNGDQGQLIGGQRPVPGDLSGQSGVNVQTGQNGQTGVNGQVGVDGQTGQNGQTGVNGQIGVSGQTGQTTGQVNNCTLTAPWCGTGEMCNLCGDRCEQSCGQQTAQCPLSMCTTLNNQGSCQCLPGFARNTAGQCVLAVTCQSSGDNNGSVNNGQGTPRGCGIGAGLCQAGERCNTCGNRCEQICGQANPGCPLGNFCLSANSAGYCECLPGFARNTRGQCVLATTCGNGANNLGRK</sequence>
<reference evidence="5" key="1">
    <citation type="submission" date="2023-06" db="EMBL/GenBank/DDBJ databases">
        <authorList>
            <person name="Delattre M."/>
        </authorList>
    </citation>
    <scope>NUCLEOTIDE SEQUENCE</scope>
    <source>
        <strain evidence="5">AF72</strain>
    </source>
</reference>
<evidence type="ECO:0000256" key="2">
    <source>
        <dbReference type="ARBA" id="ARBA00023157"/>
    </source>
</evidence>
<dbReference type="InterPro" id="IPR051368">
    <property type="entry name" value="SerProtInhib-TIL_Domain"/>
</dbReference>
<evidence type="ECO:0000313" key="5">
    <source>
        <dbReference type="EMBL" id="CAJ0576925.1"/>
    </source>
</evidence>
<dbReference type="AlphaFoldDB" id="A0AA36CZ29"/>
<evidence type="ECO:0000256" key="4">
    <source>
        <dbReference type="SAM" id="SignalP"/>
    </source>
</evidence>
<keyword evidence="6" id="KW-1185">Reference proteome</keyword>
<dbReference type="Proteomes" id="UP001177023">
    <property type="component" value="Unassembled WGS sequence"/>
</dbReference>
<evidence type="ECO:0000256" key="3">
    <source>
        <dbReference type="SAM" id="MobiDB-lite"/>
    </source>
</evidence>
<gene>
    <name evidence="5" type="ORF">MSPICULIGERA_LOCUS15206</name>
</gene>
<dbReference type="PANTHER" id="PTHR23259:SF70">
    <property type="entry name" value="ACCESSORY GLAND PROTEIN ACP62F-RELATED"/>
    <property type="match status" value="1"/>
</dbReference>
<protein>
    <submittedName>
        <fullName evidence="5">Uncharacterized protein</fullName>
    </submittedName>
</protein>
<keyword evidence="1" id="KW-0722">Serine protease inhibitor</keyword>
<comment type="caution">
    <text evidence="5">The sequence shown here is derived from an EMBL/GenBank/DDBJ whole genome shotgun (WGS) entry which is preliminary data.</text>
</comment>